<dbReference type="PROSITE" id="PS50221">
    <property type="entry name" value="GAIN_B"/>
    <property type="match status" value="1"/>
</dbReference>
<feature type="transmembrane region" description="Helical" evidence="9">
    <location>
        <begin position="160"/>
        <end position="181"/>
    </location>
</feature>
<dbReference type="EMBL" id="BRZM01000023">
    <property type="protein sequence ID" value="GLD56041.1"/>
    <property type="molecule type" value="Genomic_DNA"/>
</dbReference>
<name>A0AAD3R5L5_LATJO</name>
<feature type="transmembrane region" description="Helical" evidence="9">
    <location>
        <begin position="193"/>
        <end position="213"/>
    </location>
</feature>
<dbReference type="Gene3D" id="2.60.220.50">
    <property type="match status" value="1"/>
</dbReference>
<dbReference type="InterPro" id="IPR000203">
    <property type="entry name" value="GPS"/>
</dbReference>
<evidence type="ECO:0000256" key="1">
    <source>
        <dbReference type="ARBA" id="ARBA00004370"/>
    </source>
</evidence>
<dbReference type="InterPro" id="IPR057244">
    <property type="entry name" value="GAIN_B"/>
</dbReference>
<evidence type="ECO:0000256" key="7">
    <source>
        <dbReference type="ARBA" id="ARBA00023170"/>
    </source>
</evidence>
<evidence type="ECO:0000313" key="11">
    <source>
        <dbReference type="EMBL" id="GLD56041.1"/>
    </source>
</evidence>
<evidence type="ECO:0000259" key="10">
    <source>
        <dbReference type="PROSITE" id="PS50221"/>
    </source>
</evidence>
<dbReference type="Gene3D" id="1.20.1070.10">
    <property type="entry name" value="Rhodopsin 7-helix transmembrane proteins"/>
    <property type="match status" value="1"/>
</dbReference>
<protein>
    <submittedName>
        <fullName evidence="11">Adhesion G protein-coupled receptor A1 isoform X1</fullName>
    </submittedName>
</protein>
<evidence type="ECO:0000256" key="3">
    <source>
        <dbReference type="ARBA" id="ARBA00022692"/>
    </source>
</evidence>
<keyword evidence="4 9" id="KW-1133">Transmembrane helix</keyword>
<dbReference type="GO" id="GO:0007166">
    <property type="term" value="P:cell surface receptor signaling pathway"/>
    <property type="evidence" value="ECO:0007669"/>
    <property type="project" value="TreeGrafter"/>
</dbReference>
<comment type="similarity">
    <text evidence="2">Belongs to the G-protein coupled receptor 2 family. Adhesion G-protein coupled receptor (ADGR) subfamily.</text>
</comment>
<comment type="subcellular location">
    <subcellularLocation>
        <location evidence="1">Membrane</location>
    </subcellularLocation>
</comment>
<feature type="transmembrane region" description="Helical" evidence="9">
    <location>
        <begin position="219"/>
        <end position="241"/>
    </location>
</feature>
<dbReference type="InterPro" id="IPR051963">
    <property type="entry name" value="Adhesion_GPCR_A"/>
</dbReference>
<keyword evidence="3 9" id="KW-0812">Transmembrane</keyword>
<organism evidence="11 12">
    <name type="scientific">Lates japonicus</name>
    <name type="common">Japanese lates</name>
    <dbReference type="NCBI Taxonomy" id="270547"/>
    <lineage>
        <taxon>Eukaryota</taxon>
        <taxon>Metazoa</taxon>
        <taxon>Chordata</taxon>
        <taxon>Craniata</taxon>
        <taxon>Vertebrata</taxon>
        <taxon>Euteleostomi</taxon>
        <taxon>Actinopterygii</taxon>
        <taxon>Neopterygii</taxon>
        <taxon>Teleostei</taxon>
        <taxon>Neoteleostei</taxon>
        <taxon>Acanthomorphata</taxon>
        <taxon>Carangaria</taxon>
        <taxon>Carangaria incertae sedis</taxon>
        <taxon>Centropomidae</taxon>
        <taxon>Lates</taxon>
    </lineage>
</organism>
<feature type="domain" description="GAIN-B" evidence="10">
    <location>
        <begin position="1"/>
        <end position="147"/>
    </location>
</feature>
<evidence type="ECO:0000256" key="4">
    <source>
        <dbReference type="ARBA" id="ARBA00022989"/>
    </source>
</evidence>
<dbReference type="SMART" id="SM00303">
    <property type="entry name" value="GPS"/>
    <property type="match status" value="1"/>
</dbReference>
<dbReference type="Pfam" id="PF01825">
    <property type="entry name" value="GPS"/>
    <property type="match status" value="1"/>
</dbReference>
<dbReference type="Proteomes" id="UP001279410">
    <property type="component" value="Unassembled WGS sequence"/>
</dbReference>
<keyword evidence="6" id="KW-1015">Disulfide bond</keyword>
<keyword evidence="12" id="KW-1185">Reference proteome</keyword>
<keyword evidence="5 9" id="KW-0472">Membrane</keyword>
<evidence type="ECO:0000256" key="5">
    <source>
        <dbReference type="ARBA" id="ARBA00023136"/>
    </source>
</evidence>
<sequence>MNSVAVASIHLPLAGTPISSSALQSVDNSTCKLQFIVFRNGKLFPCTGNSSNLADDGKRRSVSTPVAFTKLDGCSLGSAVHSVTIALRHFALGVDPTAAYWDFDLLDGHGGWRAEGCHITGSGGNTTTIHCTHHNNFAVLMDLKKVLSFPPYPGEFLHPVVYACTAVMLLCLFASIITYIVHHSAIRISRKGWHMLLNFCFHTALTFAVFAGGINRIKYPIICQAVGVVLHYSSLSTMLWLGVTARNIYKQVTKKPPQSQDGDPPPPPKQPLLSCFTPEKKYELKQLTEEQQRLAAADALCNSTVIREPSPPVARGSTQLSHCLPGCPGRPSTRLLANEHSFKAQLRTRSPFLFLAT</sequence>
<dbReference type="AlphaFoldDB" id="A0AAD3R5L5"/>
<evidence type="ECO:0000256" key="8">
    <source>
        <dbReference type="SAM" id="MobiDB-lite"/>
    </source>
</evidence>
<evidence type="ECO:0000313" key="12">
    <source>
        <dbReference type="Proteomes" id="UP001279410"/>
    </source>
</evidence>
<dbReference type="GO" id="GO:0005886">
    <property type="term" value="C:plasma membrane"/>
    <property type="evidence" value="ECO:0007669"/>
    <property type="project" value="TreeGrafter"/>
</dbReference>
<dbReference type="GO" id="GO:0098978">
    <property type="term" value="C:glutamatergic synapse"/>
    <property type="evidence" value="ECO:0007669"/>
    <property type="project" value="TreeGrafter"/>
</dbReference>
<evidence type="ECO:0000256" key="6">
    <source>
        <dbReference type="ARBA" id="ARBA00023157"/>
    </source>
</evidence>
<dbReference type="PANTHER" id="PTHR45930:SF3">
    <property type="entry name" value="ADHESION G PROTEIN-COUPLED RECEPTOR A1"/>
    <property type="match status" value="1"/>
</dbReference>
<proteinExistence type="inferred from homology"/>
<dbReference type="PANTHER" id="PTHR45930">
    <property type="entry name" value="G-PROTEIN COUPLED RECEPTOR 124-LIKE PROTEIN"/>
    <property type="match status" value="1"/>
</dbReference>
<comment type="caution">
    <text evidence="11">The sequence shown here is derived from an EMBL/GenBank/DDBJ whole genome shotgun (WGS) entry which is preliminary data.</text>
</comment>
<reference evidence="11" key="1">
    <citation type="submission" date="2022-08" db="EMBL/GenBank/DDBJ databases">
        <title>Genome sequencing of akame (Lates japonicus).</title>
        <authorList>
            <person name="Hashiguchi Y."/>
            <person name="Takahashi H."/>
        </authorList>
    </citation>
    <scope>NUCLEOTIDE SEQUENCE</scope>
    <source>
        <strain evidence="11">Kochi</strain>
    </source>
</reference>
<evidence type="ECO:0000256" key="9">
    <source>
        <dbReference type="SAM" id="Phobius"/>
    </source>
</evidence>
<accession>A0AAD3R5L5</accession>
<evidence type="ECO:0000256" key="2">
    <source>
        <dbReference type="ARBA" id="ARBA00007343"/>
    </source>
</evidence>
<gene>
    <name evidence="11" type="ORF">AKAME5_000843900</name>
</gene>
<dbReference type="GO" id="GO:0014069">
    <property type="term" value="C:postsynaptic density"/>
    <property type="evidence" value="ECO:0007669"/>
    <property type="project" value="TreeGrafter"/>
</dbReference>
<dbReference type="InterPro" id="IPR046338">
    <property type="entry name" value="GAIN_dom_sf"/>
</dbReference>
<feature type="region of interest" description="Disordered" evidence="8">
    <location>
        <begin position="252"/>
        <end position="272"/>
    </location>
</feature>
<keyword evidence="7 11" id="KW-0675">Receptor</keyword>